<keyword evidence="6" id="KW-0800">Toxin</keyword>
<comment type="cofactor">
    <cofactor evidence="6">
        <name>Mg(2+)</name>
        <dbReference type="ChEBI" id="CHEBI:18420"/>
    </cofactor>
</comment>
<evidence type="ECO:0000256" key="1">
    <source>
        <dbReference type="ARBA" id="ARBA00022649"/>
    </source>
</evidence>
<gene>
    <name evidence="6" type="primary">vapC</name>
    <name evidence="7" type="ORF">D9V37_08255</name>
</gene>
<dbReference type="OrthoDB" id="9811788at2"/>
<organism evidence="7 8">
    <name type="scientific">Nocardioides mangrovicus</name>
    <dbReference type="NCBI Taxonomy" id="2478913"/>
    <lineage>
        <taxon>Bacteria</taxon>
        <taxon>Bacillati</taxon>
        <taxon>Actinomycetota</taxon>
        <taxon>Actinomycetes</taxon>
        <taxon>Propionibacteriales</taxon>
        <taxon>Nocardioidaceae</taxon>
        <taxon>Nocardioides</taxon>
    </lineage>
</organism>
<keyword evidence="3 6" id="KW-0479">Metal-binding</keyword>
<evidence type="ECO:0000256" key="2">
    <source>
        <dbReference type="ARBA" id="ARBA00022722"/>
    </source>
</evidence>
<evidence type="ECO:0000256" key="3">
    <source>
        <dbReference type="ARBA" id="ARBA00022723"/>
    </source>
</evidence>
<dbReference type="HAMAP" id="MF_00265">
    <property type="entry name" value="VapC_Nob1"/>
    <property type="match status" value="1"/>
</dbReference>
<keyword evidence="1 6" id="KW-1277">Toxin-antitoxin system</keyword>
<dbReference type="InterPro" id="IPR029060">
    <property type="entry name" value="PIN-like_dom_sf"/>
</dbReference>
<sequence length="124" mass="13610">MILVDTSVWIDHLHRPVRELTDRLADDAVRCHPAVVEELALGSIVNRTTILALLSHLVGFVRVGHHELLGFVDAQRLWGRGLSAVDAQLLGSVRVTPGATLWTRDRRLAQAARELGVAHVEAST</sequence>
<dbReference type="SUPFAM" id="SSF88723">
    <property type="entry name" value="PIN domain-like"/>
    <property type="match status" value="1"/>
</dbReference>
<evidence type="ECO:0000256" key="4">
    <source>
        <dbReference type="ARBA" id="ARBA00022801"/>
    </source>
</evidence>
<comment type="similarity">
    <text evidence="6">Belongs to the PINc/VapC protein family.</text>
</comment>
<evidence type="ECO:0000313" key="7">
    <source>
        <dbReference type="EMBL" id="RLV49870.1"/>
    </source>
</evidence>
<dbReference type="GO" id="GO:0016787">
    <property type="term" value="F:hydrolase activity"/>
    <property type="evidence" value="ECO:0007669"/>
    <property type="project" value="UniProtKB-KW"/>
</dbReference>
<dbReference type="EC" id="3.1.-.-" evidence="6"/>
<keyword evidence="2 6" id="KW-0540">Nuclease</keyword>
<dbReference type="InterPro" id="IPR022907">
    <property type="entry name" value="VapC_family"/>
</dbReference>
<evidence type="ECO:0000313" key="8">
    <source>
        <dbReference type="Proteomes" id="UP000281708"/>
    </source>
</evidence>
<protein>
    <recommendedName>
        <fullName evidence="6">Ribonuclease VapC</fullName>
        <shortName evidence="6">RNase VapC</shortName>
        <ecNumber evidence="6">3.1.-.-</ecNumber>
    </recommendedName>
    <alternativeName>
        <fullName evidence="6">Toxin VapC</fullName>
    </alternativeName>
</protein>
<dbReference type="Proteomes" id="UP000281708">
    <property type="component" value="Unassembled WGS sequence"/>
</dbReference>
<dbReference type="GO" id="GO:0000287">
    <property type="term" value="F:magnesium ion binding"/>
    <property type="evidence" value="ECO:0007669"/>
    <property type="project" value="UniProtKB-UniRule"/>
</dbReference>
<dbReference type="AlphaFoldDB" id="A0A3L8P3C9"/>
<evidence type="ECO:0000256" key="5">
    <source>
        <dbReference type="ARBA" id="ARBA00022842"/>
    </source>
</evidence>
<accession>A0A3L8P3C9</accession>
<name>A0A3L8P3C9_9ACTN</name>
<comment type="function">
    <text evidence="6">Toxic component of a toxin-antitoxin (TA) system. An RNase.</text>
</comment>
<dbReference type="EMBL" id="RDBE01000006">
    <property type="protein sequence ID" value="RLV49870.1"/>
    <property type="molecule type" value="Genomic_DNA"/>
</dbReference>
<dbReference type="Gene3D" id="3.40.50.1010">
    <property type="entry name" value="5'-nuclease"/>
    <property type="match status" value="1"/>
</dbReference>
<evidence type="ECO:0000256" key="6">
    <source>
        <dbReference type="HAMAP-Rule" id="MF_00265"/>
    </source>
</evidence>
<comment type="caution">
    <text evidence="7">The sequence shown here is derived from an EMBL/GenBank/DDBJ whole genome shotgun (WGS) entry which is preliminary data.</text>
</comment>
<dbReference type="RefSeq" id="WP_121805634.1">
    <property type="nucleotide sequence ID" value="NZ_RDBE01000006.1"/>
</dbReference>
<reference evidence="7 8" key="1">
    <citation type="submission" date="2018-10" db="EMBL/GenBank/DDBJ databases">
        <title>Marmoricola sp. 4Q3S-7 whole genome shotgun sequence.</title>
        <authorList>
            <person name="Li F."/>
        </authorList>
    </citation>
    <scope>NUCLEOTIDE SEQUENCE [LARGE SCALE GENOMIC DNA]</scope>
    <source>
        <strain evidence="7 8">4Q3S-7</strain>
    </source>
</reference>
<keyword evidence="4 6" id="KW-0378">Hydrolase</keyword>
<proteinExistence type="inferred from homology"/>
<keyword evidence="8" id="KW-1185">Reference proteome</keyword>
<dbReference type="GO" id="GO:0004540">
    <property type="term" value="F:RNA nuclease activity"/>
    <property type="evidence" value="ECO:0007669"/>
    <property type="project" value="InterPro"/>
</dbReference>
<feature type="binding site" evidence="6">
    <location>
        <position position="5"/>
    </location>
    <ligand>
        <name>Mg(2+)</name>
        <dbReference type="ChEBI" id="CHEBI:18420"/>
    </ligand>
</feature>
<dbReference type="GO" id="GO:0090729">
    <property type="term" value="F:toxin activity"/>
    <property type="evidence" value="ECO:0007669"/>
    <property type="project" value="UniProtKB-KW"/>
</dbReference>
<keyword evidence="5 6" id="KW-0460">Magnesium</keyword>
<feature type="binding site" evidence="6">
    <location>
        <position position="86"/>
    </location>
    <ligand>
        <name>Mg(2+)</name>
        <dbReference type="ChEBI" id="CHEBI:18420"/>
    </ligand>
</feature>